<evidence type="ECO:0000256" key="2">
    <source>
        <dbReference type="ARBA" id="ARBA00023043"/>
    </source>
</evidence>
<evidence type="ECO:0000256" key="3">
    <source>
        <dbReference type="PROSITE-ProRule" id="PRU00023"/>
    </source>
</evidence>
<dbReference type="PANTHER" id="PTHR24180:SF45">
    <property type="entry name" value="POLY [ADP-RIBOSE] POLYMERASE TANKYRASE"/>
    <property type="match status" value="1"/>
</dbReference>
<evidence type="ECO:0000313" key="5">
    <source>
        <dbReference type="Proteomes" id="UP001218188"/>
    </source>
</evidence>
<dbReference type="Pfam" id="PF12796">
    <property type="entry name" value="Ank_2"/>
    <property type="match status" value="1"/>
</dbReference>
<sequence>MIVVPHTSFIIHTGKDGDTPLHLVSLNGHSDVAKLLIEKGADISVKREDGNMPLHFASWNGHTDIAKLLIEKGADISVKRKNGDTPLHRALLRGHTDVAKLLIEKGADIDAIRMYPASFSPRLVHPLHRLQWGHAAAFCVMEW</sequence>
<dbReference type="SUPFAM" id="SSF48403">
    <property type="entry name" value="Ankyrin repeat"/>
    <property type="match status" value="1"/>
</dbReference>
<keyword evidence="5" id="KW-1185">Reference proteome</keyword>
<dbReference type="PROSITE" id="PS50088">
    <property type="entry name" value="ANK_REPEAT"/>
    <property type="match status" value="3"/>
</dbReference>
<dbReference type="PANTHER" id="PTHR24180">
    <property type="entry name" value="CYCLIN-DEPENDENT KINASE INHIBITOR 2C-RELATED"/>
    <property type="match status" value="1"/>
</dbReference>
<dbReference type="InterPro" id="IPR036770">
    <property type="entry name" value="Ankyrin_rpt-contain_sf"/>
</dbReference>
<keyword evidence="1" id="KW-0677">Repeat</keyword>
<name>A0AAD6T9L1_9AGAR</name>
<dbReference type="EMBL" id="JARJCM010000017">
    <property type="protein sequence ID" value="KAJ7041396.1"/>
    <property type="molecule type" value="Genomic_DNA"/>
</dbReference>
<keyword evidence="2 3" id="KW-0040">ANK repeat</keyword>
<dbReference type="PROSITE" id="PS50297">
    <property type="entry name" value="ANK_REP_REGION"/>
    <property type="match status" value="3"/>
</dbReference>
<dbReference type="AlphaFoldDB" id="A0AAD6T9L1"/>
<dbReference type="PRINTS" id="PR01415">
    <property type="entry name" value="ANKYRIN"/>
</dbReference>
<dbReference type="Gene3D" id="1.25.40.20">
    <property type="entry name" value="Ankyrin repeat-containing domain"/>
    <property type="match status" value="2"/>
</dbReference>
<organism evidence="4 5">
    <name type="scientific">Mycena alexandri</name>
    <dbReference type="NCBI Taxonomy" id="1745969"/>
    <lineage>
        <taxon>Eukaryota</taxon>
        <taxon>Fungi</taxon>
        <taxon>Dikarya</taxon>
        <taxon>Basidiomycota</taxon>
        <taxon>Agaricomycotina</taxon>
        <taxon>Agaricomycetes</taxon>
        <taxon>Agaricomycetidae</taxon>
        <taxon>Agaricales</taxon>
        <taxon>Marasmiineae</taxon>
        <taxon>Mycenaceae</taxon>
        <taxon>Mycena</taxon>
    </lineage>
</organism>
<accession>A0AAD6T9L1</accession>
<dbReference type="InterPro" id="IPR051637">
    <property type="entry name" value="Ank_repeat_dom-contain_49"/>
</dbReference>
<reference evidence="4" key="1">
    <citation type="submission" date="2023-03" db="EMBL/GenBank/DDBJ databases">
        <title>Massive genome expansion in bonnet fungi (Mycena s.s.) driven by repeated elements and novel gene families across ecological guilds.</title>
        <authorList>
            <consortium name="Lawrence Berkeley National Laboratory"/>
            <person name="Harder C.B."/>
            <person name="Miyauchi S."/>
            <person name="Viragh M."/>
            <person name="Kuo A."/>
            <person name="Thoen E."/>
            <person name="Andreopoulos B."/>
            <person name="Lu D."/>
            <person name="Skrede I."/>
            <person name="Drula E."/>
            <person name="Henrissat B."/>
            <person name="Morin E."/>
            <person name="Kohler A."/>
            <person name="Barry K."/>
            <person name="LaButti K."/>
            <person name="Morin E."/>
            <person name="Salamov A."/>
            <person name="Lipzen A."/>
            <person name="Mereny Z."/>
            <person name="Hegedus B."/>
            <person name="Baldrian P."/>
            <person name="Stursova M."/>
            <person name="Weitz H."/>
            <person name="Taylor A."/>
            <person name="Grigoriev I.V."/>
            <person name="Nagy L.G."/>
            <person name="Martin F."/>
            <person name="Kauserud H."/>
        </authorList>
    </citation>
    <scope>NUCLEOTIDE SEQUENCE</scope>
    <source>
        <strain evidence="4">CBHHK200</strain>
    </source>
</reference>
<feature type="repeat" description="ANK" evidence="3">
    <location>
        <begin position="16"/>
        <end position="48"/>
    </location>
</feature>
<comment type="caution">
    <text evidence="4">The sequence shown here is derived from an EMBL/GenBank/DDBJ whole genome shotgun (WGS) entry which is preliminary data.</text>
</comment>
<protein>
    <submittedName>
        <fullName evidence="4">Ankyrin repeat-containing domain protein</fullName>
    </submittedName>
</protein>
<evidence type="ECO:0000313" key="4">
    <source>
        <dbReference type="EMBL" id="KAJ7041396.1"/>
    </source>
</evidence>
<feature type="repeat" description="ANK" evidence="3">
    <location>
        <begin position="49"/>
        <end position="81"/>
    </location>
</feature>
<dbReference type="SMART" id="SM00248">
    <property type="entry name" value="ANK"/>
    <property type="match status" value="3"/>
</dbReference>
<gene>
    <name evidence="4" type="ORF">C8F04DRAFT_947243</name>
</gene>
<feature type="repeat" description="ANK" evidence="3">
    <location>
        <begin position="82"/>
        <end position="114"/>
    </location>
</feature>
<proteinExistence type="predicted"/>
<evidence type="ECO:0000256" key="1">
    <source>
        <dbReference type="ARBA" id="ARBA00022737"/>
    </source>
</evidence>
<dbReference type="Pfam" id="PF00023">
    <property type="entry name" value="Ank"/>
    <property type="match status" value="1"/>
</dbReference>
<dbReference type="Proteomes" id="UP001218188">
    <property type="component" value="Unassembled WGS sequence"/>
</dbReference>
<dbReference type="InterPro" id="IPR002110">
    <property type="entry name" value="Ankyrin_rpt"/>
</dbReference>